<dbReference type="EMBL" id="JAVRJZ010000018">
    <property type="protein sequence ID" value="KAK2708840.1"/>
    <property type="molecule type" value="Genomic_DNA"/>
</dbReference>
<dbReference type="Gene3D" id="2.130.10.10">
    <property type="entry name" value="YVTN repeat-like/Quinoprotein amine dehydrogenase"/>
    <property type="match status" value="1"/>
</dbReference>
<keyword evidence="2" id="KW-0853">WD repeat</keyword>
<proteinExistence type="predicted"/>
<dbReference type="Gene3D" id="1.25.40.470">
    <property type="match status" value="1"/>
</dbReference>
<evidence type="ECO:0000256" key="5">
    <source>
        <dbReference type="ARBA" id="ARBA00023273"/>
    </source>
</evidence>
<dbReference type="Pfam" id="PF23389">
    <property type="entry name" value="Beta-prop_WDR19_1st"/>
    <property type="match status" value="1"/>
</dbReference>
<organism evidence="10 11">
    <name type="scientific">Artemia franciscana</name>
    <name type="common">Brine shrimp</name>
    <name type="synonym">Artemia sanfranciscana</name>
    <dbReference type="NCBI Taxonomy" id="6661"/>
    <lineage>
        <taxon>Eukaryota</taxon>
        <taxon>Metazoa</taxon>
        <taxon>Ecdysozoa</taxon>
        <taxon>Arthropoda</taxon>
        <taxon>Crustacea</taxon>
        <taxon>Branchiopoda</taxon>
        <taxon>Anostraca</taxon>
        <taxon>Artemiidae</taxon>
        <taxon>Artemia</taxon>
    </lineage>
</organism>
<dbReference type="Pfam" id="PF24762">
    <property type="entry name" value="TPR_IF140-IFT172"/>
    <property type="match status" value="1"/>
</dbReference>
<dbReference type="InterPro" id="IPR011990">
    <property type="entry name" value="TPR-like_helical_dom_sf"/>
</dbReference>
<keyword evidence="11" id="KW-1185">Reference proteome</keyword>
<feature type="domain" description="WDR19 first beta-propeller" evidence="8">
    <location>
        <begin position="18"/>
        <end position="333"/>
    </location>
</feature>
<protein>
    <recommendedName>
        <fullName evidence="12">WD repeat-containing protein 19</fullName>
    </recommendedName>
</protein>
<feature type="domain" description="IFT80/172/WDR35 TPR" evidence="7">
    <location>
        <begin position="667"/>
        <end position="761"/>
    </location>
</feature>
<evidence type="ECO:0000256" key="4">
    <source>
        <dbReference type="ARBA" id="ARBA00023069"/>
    </source>
</evidence>
<evidence type="ECO:0000313" key="11">
    <source>
        <dbReference type="Proteomes" id="UP001187531"/>
    </source>
</evidence>
<gene>
    <name evidence="10" type="ORF">QYM36_014460</name>
</gene>
<dbReference type="InterPro" id="IPR039468">
    <property type="entry name" value="WDR19_WD40_rpt"/>
</dbReference>
<dbReference type="SUPFAM" id="SSF82171">
    <property type="entry name" value="DPP6 N-terminal domain-like"/>
    <property type="match status" value="1"/>
</dbReference>
<dbReference type="InterPro" id="IPR057855">
    <property type="entry name" value="Beta-prop_WDR19_1st"/>
</dbReference>
<accession>A0AA88L5M4</accession>
<dbReference type="GO" id="GO:0035721">
    <property type="term" value="P:intraciliary retrograde transport"/>
    <property type="evidence" value="ECO:0007669"/>
    <property type="project" value="InterPro"/>
</dbReference>
<dbReference type="InterPro" id="IPR056157">
    <property type="entry name" value="TPR_IFT80_172_dom"/>
</dbReference>
<keyword evidence="5" id="KW-0966">Cell projection</keyword>
<dbReference type="InterPro" id="IPR015943">
    <property type="entry name" value="WD40/YVTN_repeat-like_dom_sf"/>
</dbReference>
<dbReference type="InterPro" id="IPR040379">
    <property type="entry name" value="WDR19/dyf-2"/>
</dbReference>
<evidence type="ECO:0000313" key="10">
    <source>
        <dbReference type="EMBL" id="KAK2708840.1"/>
    </source>
</evidence>
<dbReference type="SUPFAM" id="SSF48452">
    <property type="entry name" value="TPR-like"/>
    <property type="match status" value="1"/>
</dbReference>
<sequence length="1308" mass="147871">MEPLFIIEPHSKSSQQRLSWQPNGGNYLAIYGGNMVSVYDRDGNCLDKVDLGGLCQLGVWDSDGDLFAVIYGSSSVLLWNAASRRNHTLEIGLKDVATFVSWAVSQALLAIGTEKGNLLLYSARTGRKIPVLGKHNKRITCGSWSEEFLALGSEDKSLSISTLDGDTIHTLNLRSQPSLIKFTNLKFQESKVKNMNTLSVVIGRKTLLILNLDDYENPQELAFQQKYGMIVGYEWFGDDNIGVAFSNGFFVAVSARNDHIGQELYQSREFSNILNDMSISNTLNRIALIGDDSVKFKDTENLKLPIKSIVVNNENIEFASWSEDGRILAVSSSETGRVYAYMTKLPNLCAAFGPYLLILAGFKKLELHRQSKPGSMSELKIDKEADFLHIGPSYLGFGLGNRVWYFFYEDRKITMVTEKNYNGVVVDVLTNIEYTAVSCSDKVYIHKVESVENDEIQIYPNDEFANFAVTAHALTSTCLIYSLENGNVHFINVTEAVQVTTLNHHCGIVELSVSPSGYLTCFQDTCGNTFIHDFVTNELTKLEFKNIDSFLWEHGEFRRKIFVTVIDKTAKYFAYQEEGEESPYILEVAEQTLGENFVFHLCSAQLFQCGDGGKVITTQTPYHPSRLEKSKKDPERKIRLLINMGEYQRAINLCHEVGCKDKIKEIAENALKMFDFDNAVNAFTQINDIKTAMTIKKFTHLENEFLLKGQVAVVLKKFDTAEAMFLQSDPIYALRLRAALQQWDRALILAKQHSPSEVPLVSYELAKQLEFSGDYLEAKIYYEAALRFELSEEKYSKCLAGLARSLLKCDEFQQGLKYAHKVKEEQQIEEIAEILEEKKHNSEACSFYERAGNWNKAAFLCVHLKLWSKLRDIIKTADSPKIHAFYAKALEQEKDYRNATEHYLKSGDELSAVRILVEKMKDIESAVKVYNNHRNVEIASLIANAYAEAKDIKLAIKYMITAHRRNDAIDLAKKSNCLSIFNELADIDGTTEDFLELAINFELNGNRLEAGKYYAKAKRFDKALSTLLNDISNVECVEEAVRIVVLCKDTYVVDKTITIFRDEPNCQRYLPELYSAKGDFSEAANVAFRLAETEQRNGNYKIARAVLIDSIRRLRASNLSVPLDLIRTLELVHSYLLVRIHLQKSNHLAAAQMLLRVSRSLSKFQRHAVHILTTAVLECQRAGLRKSAYSIAAMLLNSKSKEQIDKKYKLKIENAARKPPREEDQEDEDLTPCPYCGEMCFVTSLACEGCKNTIPMCIATGYHVTKHDLVVSPCCSFPAKQDALVDLVSINNCCPLCETIINVDDIHY</sequence>
<dbReference type="Gene3D" id="1.25.40.10">
    <property type="entry name" value="Tetratricopeptide repeat domain"/>
    <property type="match status" value="1"/>
</dbReference>
<dbReference type="PANTHER" id="PTHR14920">
    <property type="entry name" value="OSMOTIC AVOIDANCE ABNORMAL PROTEIN 1/WD REPEAT MEMBRANE PROTEIN"/>
    <property type="match status" value="1"/>
</dbReference>
<evidence type="ECO:0000259" key="8">
    <source>
        <dbReference type="Pfam" id="PF23389"/>
    </source>
</evidence>
<name>A0AA88L5M4_ARTSF</name>
<dbReference type="GO" id="GO:0030991">
    <property type="term" value="C:intraciliary transport particle A"/>
    <property type="evidence" value="ECO:0007669"/>
    <property type="project" value="TreeGrafter"/>
</dbReference>
<evidence type="ECO:0000256" key="2">
    <source>
        <dbReference type="ARBA" id="ARBA00022574"/>
    </source>
</evidence>
<dbReference type="Pfam" id="PF15911">
    <property type="entry name" value="Beta-prop_WDR19_2nd"/>
    <property type="match status" value="1"/>
</dbReference>
<keyword evidence="4" id="KW-0969">Cilium</keyword>
<feature type="domain" description="WDR19 WD40 repeat" evidence="6">
    <location>
        <begin position="362"/>
        <end position="597"/>
    </location>
</feature>
<feature type="domain" description="IF140/IFT172/WDR19 TPR" evidence="9">
    <location>
        <begin position="821"/>
        <end position="1068"/>
    </location>
</feature>
<evidence type="ECO:0000256" key="3">
    <source>
        <dbReference type="ARBA" id="ARBA00022737"/>
    </source>
</evidence>
<reference evidence="10" key="1">
    <citation type="submission" date="2023-07" db="EMBL/GenBank/DDBJ databases">
        <title>Chromosome-level genome assembly of Artemia franciscana.</title>
        <authorList>
            <person name="Jo E."/>
        </authorList>
    </citation>
    <scope>NUCLEOTIDE SEQUENCE</scope>
    <source>
        <tissue evidence="10">Whole body</tissue>
    </source>
</reference>
<keyword evidence="3" id="KW-0677">Repeat</keyword>
<dbReference type="Pfam" id="PF23387">
    <property type="entry name" value="TPR_IFT80_172"/>
    <property type="match status" value="1"/>
</dbReference>
<dbReference type="InterPro" id="IPR056168">
    <property type="entry name" value="TPR_IF140/IFT172/WDR19"/>
</dbReference>
<comment type="caution">
    <text evidence="10">The sequence shown here is derived from an EMBL/GenBank/DDBJ whole genome shotgun (WGS) entry which is preliminary data.</text>
</comment>
<dbReference type="GO" id="GO:0060271">
    <property type="term" value="P:cilium assembly"/>
    <property type="evidence" value="ECO:0007669"/>
    <property type="project" value="TreeGrafter"/>
</dbReference>
<comment type="subcellular location">
    <subcellularLocation>
        <location evidence="1">Cell projection</location>
        <location evidence="1">Cilium</location>
    </subcellularLocation>
</comment>
<dbReference type="GO" id="GO:0005929">
    <property type="term" value="C:cilium"/>
    <property type="evidence" value="ECO:0007669"/>
    <property type="project" value="UniProtKB-SubCell"/>
</dbReference>
<dbReference type="PANTHER" id="PTHR14920:SF0">
    <property type="entry name" value="WD REPEAT DOMAIN 19"/>
    <property type="match status" value="1"/>
</dbReference>
<dbReference type="Proteomes" id="UP001187531">
    <property type="component" value="Unassembled WGS sequence"/>
</dbReference>
<evidence type="ECO:0000256" key="1">
    <source>
        <dbReference type="ARBA" id="ARBA00004138"/>
    </source>
</evidence>
<feature type="non-terminal residue" evidence="10">
    <location>
        <position position="1308"/>
    </location>
</feature>
<evidence type="ECO:0000259" key="7">
    <source>
        <dbReference type="Pfam" id="PF23387"/>
    </source>
</evidence>
<evidence type="ECO:0000259" key="9">
    <source>
        <dbReference type="Pfam" id="PF24762"/>
    </source>
</evidence>
<evidence type="ECO:0000259" key="6">
    <source>
        <dbReference type="Pfam" id="PF15911"/>
    </source>
</evidence>
<evidence type="ECO:0008006" key="12">
    <source>
        <dbReference type="Google" id="ProtNLM"/>
    </source>
</evidence>